<keyword evidence="6 8" id="KW-0472">Membrane</keyword>
<feature type="transmembrane region" description="Helical" evidence="8">
    <location>
        <begin position="219"/>
        <end position="236"/>
    </location>
</feature>
<dbReference type="PANTHER" id="PTHR34093">
    <property type="entry name" value="CHLORIDE CHANNEL CLIC-LIKE PROTEIN 1"/>
    <property type="match status" value="1"/>
</dbReference>
<evidence type="ECO:0000256" key="6">
    <source>
        <dbReference type="ARBA" id="ARBA00023136"/>
    </source>
</evidence>
<feature type="region of interest" description="Disordered" evidence="7">
    <location>
        <begin position="51"/>
        <end position="70"/>
    </location>
</feature>
<dbReference type="OrthoDB" id="10037397at2759"/>
<name>A0A3M6TJF4_POCDA</name>
<keyword evidence="4 8" id="KW-0812">Transmembrane</keyword>
<proteinExistence type="inferred from homology"/>
<evidence type="ECO:0000256" key="1">
    <source>
        <dbReference type="ARBA" id="ARBA00004141"/>
    </source>
</evidence>
<evidence type="ECO:0000256" key="2">
    <source>
        <dbReference type="ARBA" id="ARBA00005944"/>
    </source>
</evidence>
<feature type="chain" id="PRO_5017998797" description="Chloride channel CLIC-like protein 1" evidence="9">
    <location>
        <begin position="22"/>
        <end position="530"/>
    </location>
</feature>
<dbReference type="PANTHER" id="PTHR34093:SF1">
    <property type="entry name" value="CHLORIDE CHANNEL CLIC-LIKE PROTEIN 1"/>
    <property type="match status" value="1"/>
</dbReference>
<gene>
    <name evidence="10" type="ORF">pdam_00012250</name>
</gene>
<feature type="signal peptide" evidence="9">
    <location>
        <begin position="1"/>
        <end position="21"/>
    </location>
</feature>
<dbReference type="GO" id="GO:0016020">
    <property type="term" value="C:membrane"/>
    <property type="evidence" value="ECO:0007669"/>
    <property type="project" value="UniProtKB-SubCell"/>
</dbReference>
<dbReference type="EMBL" id="RCHS01003481">
    <property type="protein sequence ID" value="RMX41476.1"/>
    <property type="molecule type" value="Genomic_DNA"/>
</dbReference>
<dbReference type="Proteomes" id="UP000275408">
    <property type="component" value="Unassembled WGS sequence"/>
</dbReference>
<protein>
    <recommendedName>
        <fullName evidence="3">Chloride channel CLIC-like protein 1</fullName>
    </recommendedName>
</protein>
<evidence type="ECO:0000256" key="4">
    <source>
        <dbReference type="ARBA" id="ARBA00022692"/>
    </source>
</evidence>
<keyword evidence="5 8" id="KW-1133">Transmembrane helix</keyword>
<reference evidence="10 11" key="1">
    <citation type="journal article" date="2018" name="Sci. Rep.">
        <title>Comparative analysis of the Pocillopora damicornis genome highlights role of immune system in coral evolution.</title>
        <authorList>
            <person name="Cunning R."/>
            <person name="Bay R.A."/>
            <person name="Gillette P."/>
            <person name="Baker A.C."/>
            <person name="Traylor-Knowles N."/>
        </authorList>
    </citation>
    <scope>NUCLEOTIDE SEQUENCE [LARGE SCALE GENOMIC DNA]</scope>
    <source>
        <strain evidence="10">RSMAS</strain>
        <tissue evidence="10">Whole animal</tissue>
    </source>
</reference>
<keyword evidence="9" id="KW-0732">Signal</keyword>
<dbReference type="OMA" id="VQDDEWI"/>
<evidence type="ECO:0000256" key="7">
    <source>
        <dbReference type="SAM" id="MobiDB-lite"/>
    </source>
</evidence>
<dbReference type="STRING" id="46731.A0A3M6TJF4"/>
<dbReference type="InterPro" id="IPR009231">
    <property type="entry name" value="Chloride_chnl_CLIC-like"/>
</dbReference>
<dbReference type="GO" id="GO:0005254">
    <property type="term" value="F:chloride channel activity"/>
    <property type="evidence" value="ECO:0007669"/>
    <property type="project" value="TreeGrafter"/>
</dbReference>
<comment type="similarity">
    <text evidence="2">Belongs to the chloride channel MCLC family.</text>
</comment>
<feature type="transmembrane region" description="Helical" evidence="8">
    <location>
        <begin position="343"/>
        <end position="362"/>
    </location>
</feature>
<accession>A0A3M6TJF4</accession>
<organism evidence="10 11">
    <name type="scientific">Pocillopora damicornis</name>
    <name type="common">Cauliflower coral</name>
    <name type="synonym">Millepora damicornis</name>
    <dbReference type="NCBI Taxonomy" id="46731"/>
    <lineage>
        <taxon>Eukaryota</taxon>
        <taxon>Metazoa</taxon>
        <taxon>Cnidaria</taxon>
        <taxon>Anthozoa</taxon>
        <taxon>Hexacorallia</taxon>
        <taxon>Scleractinia</taxon>
        <taxon>Astrocoeniina</taxon>
        <taxon>Pocilloporidae</taxon>
        <taxon>Pocillopora</taxon>
    </lineage>
</organism>
<dbReference type="Pfam" id="PF05934">
    <property type="entry name" value="MCLC"/>
    <property type="match status" value="1"/>
</dbReference>
<evidence type="ECO:0000256" key="3">
    <source>
        <dbReference type="ARBA" id="ARBA00015571"/>
    </source>
</evidence>
<evidence type="ECO:0000256" key="8">
    <source>
        <dbReference type="SAM" id="Phobius"/>
    </source>
</evidence>
<evidence type="ECO:0000256" key="9">
    <source>
        <dbReference type="SAM" id="SignalP"/>
    </source>
</evidence>
<dbReference type="AlphaFoldDB" id="A0A3M6TJF4"/>
<evidence type="ECO:0000313" key="11">
    <source>
        <dbReference type="Proteomes" id="UP000275408"/>
    </source>
</evidence>
<keyword evidence="11" id="KW-1185">Reference proteome</keyword>
<comment type="caution">
    <text evidence="10">The sequence shown here is derived from an EMBL/GenBank/DDBJ whole genome shotgun (WGS) entry which is preliminary data.</text>
</comment>
<feature type="transmembrane region" description="Helical" evidence="8">
    <location>
        <begin position="190"/>
        <end position="207"/>
    </location>
</feature>
<sequence>MAKAFSFLFVILSYSSYLSITIEVEPTPEEWVNPWDMTKYDAAAKTIDHGDTLSGLPKDGDSSPNHNPSMSRLQAQLTQCQKDLKKLPAQCQACAEETVANASPCETPHFKRVIRIILGNLEDRGDHDVTITASKDDTATLEKFIKSDDGNIQDAAEVVTTIISNFKSKGSMYDFNKWDSSSFTYVTKEAVLVLAALFFVLCAAVVFERYTTLTWRKQLWCVLFLCFAVSIPWEWYHLYRKAFASKQAQMEKEIPKECRPDHQLRPLESLVLWFRNSFTFTDDICIKYQETLLVDPFWEISPSKAISATVASIIAQPFEHIAEALGKSFRALFREVPLQWQPFVFIAVIFLIVVIIFTISGLQIRLPFVTIATTTAPALPGNIHGNLQQLQDQLQNVVRHLNDVPAQPRGAIDNAPLQEDIHNRLGQVYDVLNAINERQQRWGEDMQRAQPMIQQAPQPAPEGLGHVEAGATVVGVQEERPGRQPVSETHPVATTCAVTETHPVSETSDPKTPVQNIDTAHVRDFDFKES</sequence>
<evidence type="ECO:0000256" key="5">
    <source>
        <dbReference type="ARBA" id="ARBA00022989"/>
    </source>
</evidence>
<evidence type="ECO:0000313" key="10">
    <source>
        <dbReference type="EMBL" id="RMX41476.1"/>
    </source>
</evidence>
<dbReference type="GO" id="GO:0005783">
    <property type="term" value="C:endoplasmic reticulum"/>
    <property type="evidence" value="ECO:0007669"/>
    <property type="project" value="TreeGrafter"/>
</dbReference>
<comment type="subcellular location">
    <subcellularLocation>
        <location evidence="1">Membrane</location>
        <topology evidence="1">Multi-pass membrane protein</topology>
    </subcellularLocation>
</comment>